<dbReference type="GeneID" id="9742856"/>
<protein>
    <submittedName>
        <fullName evidence="1">Uncharacterized protein</fullName>
    </submittedName>
</protein>
<sequence length="64" mass="7490">MNRYATLSKEQMRDLRQCEEYLGLILVAYSEFESSGRYSSLSKCELEKIHKLETEFCATLVAFE</sequence>
<evidence type="ECO:0000313" key="2">
    <source>
        <dbReference type="Proteomes" id="UP000006565"/>
    </source>
</evidence>
<dbReference type="RefSeq" id="WP_013328361.1">
    <property type="nucleotide sequence ID" value="NC_014507.1"/>
</dbReference>
<gene>
    <name evidence="1" type="ordered locus">Mpet_0409</name>
</gene>
<dbReference type="EMBL" id="CP002117">
    <property type="protein sequence ID" value="ADN35183.1"/>
    <property type="molecule type" value="Genomic_DNA"/>
</dbReference>
<dbReference type="AlphaFoldDB" id="E1RGH2"/>
<dbReference type="HOGENOM" id="CLU_2857128_0_0_2"/>
<evidence type="ECO:0000313" key="1">
    <source>
        <dbReference type="EMBL" id="ADN35183.1"/>
    </source>
</evidence>
<organism evidence="1 2">
    <name type="scientific">Methanolacinia petrolearia (strain DSM 11571 / OCM 486 / SEBR 4847)</name>
    <name type="common">Methanoplanus petrolearius</name>
    <dbReference type="NCBI Taxonomy" id="679926"/>
    <lineage>
        <taxon>Archaea</taxon>
        <taxon>Methanobacteriati</taxon>
        <taxon>Methanobacteriota</taxon>
        <taxon>Stenosarchaea group</taxon>
        <taxon>Methanomicrobia</taxon>
        <taxon>Methanomicrobiales</taxon>
        <taxon>Methanomicrobiaceae</taxon>
        <taxon>Methanolacinia</taxon>
    </lineage>
</organism>
<dbReference type="Proteomes" id="UP000006565">
    <property type="component" value="Chromosome"/>
</dbReference>
<dbReference type="eggNOG" id="arCOG10372">
    <property type="taxonomic scope" value="Archaea"/>
</dbReference>
<dbReference type="KEGG" id="mpi:Mpet_0409"/>
<dbReference type="STRING" id="679926.Mpet_0409"/>
<proteinExistence type="predicted"/>
<dbReference type="OrthoDB" id="373088at2157"/>
<reference evidence="1 2" key="1">
    <citation type="journal article" date="2010" name="Stand. Genomic Sci.">
        <title>Complete genome sequence of Methanoplanus petrolearius type strain (SEBR 4847).</title>
        <authorList>
            <person name="Brambilla E."/>
            <person name="Djao O.D."/>
            <person name="Daligault H."/>
            <person name="Lapidus A."/>
            <person name="Lucas S."/>
            <person name="Hammon N."/>
            <person name="Nolan M."/>
            <person name="Tice H."/>
            <person name="Cheng J.F."/>
            <person name="Han C."/>
            <person name="Tapia R."/>
            <person name="Goodwin L."/>
            <person name="Pitluck S."/>
            <person name="Liolios K."/>
            <person name="Ivanova N."/>
            <person name="Mavromatis K."/>
            <person name="Mikhailova N."/>
            <person name="Pati A."/>
            <person name="Chen A."/>
            <person name="Palaniappan K."/>
            <person name="Land M."/>
            <person name="Hauser L."/>
            <person name="Chang Y.J."/>
            <person name="Jeffries C.D."/>
            <person name="Rohde M."/>
            <person name="Spring S."/>
            <person name="Sikorski J."/>
            <person name="Goker M."/>
            <person name="Woyke T."/>
            <person name="Bristow J."/>
            <person name="Eisen J.A."/>
            <person name="Markowitz V."/>
            <person name="Hugenholtz P."/>
            <person name="Kyrpides N.C."/>
            <person name="Klenk H.P."/>
        </authorList>
    </citation>
    <scope>NUCLEOTIDE SEQUENCE [LARGE SCALE GENOMIC DNA]</scope>
    <source>
        <strain evidence="2">DSM 11571 / OCM 486 / SEBR 4847</strain>
    </source>
</reference>
<name>E1RGH2_METP4</name>
<accession>E1RGH2</accession>
<keyword evidence="2" id="KW-1185">Reference proteome</keyword>